<keyword evidence="7 9" id="KW-0472">Membrane</keyword>
<keyword evidence="11" id="KW-1185">Reference proteome</keyword>
<keyword evidence="4 9" id="KW-0812">Transmembrane</keyword>
<comment type="similarity">
    <text evidence="2">Belongs to the EMC4 family.</text>
</comment>
<accession>U6KRY8</accession>
<reference evidence="10" key="1">
    <citation type="submission" date="2013-10" db="EMBL/GenBank/DDBJ databases">
        <title>Genomic analysis of the causative agents of coccidiosis in chickens.</title>
        <authorList>
            <person name="Reid A.J."/>
            <person name="Blake D."/>
            <person name="Billington K."/>
            <person name="Browne H."/>
            <person name="Dunn M."/>
            <person name="Hung S."/>
            <person name="Kawahara F."/>
            <person name="Miranda-Saavedra D."/>
            <person name="Mourier T."/>
            <person name="Nagra H."/>
            <person name="Otto T.D."/>
            <person name="Rawlings N."/>
            <person name="Sanchez A."/>
            <person name="Sanders M."/>
            <person name="Subramaniam C."/>
            <person name="Tay Y."/>
            <person name="Dear P."/>
            <person name="Doerig C."/>
            <person name="Gruber A."/>
            <person name="Parkinson J."/>
            <person name="Shirley M."/>
            <person name="Wan K.L."/>
            <person name="Berriman M."/>
            <person name="Tomley F."/>
            <person name="Pain A."/>
        </authorList>
    </citation>
    <scope>NUCLEOTIDE SEQUENCE [LARGE SCALE GENOMIC DNA]</scope>
    <source>
        <strain evidence="10">Houghton</strain>
    </source>
</reference>
<dbReference type="EMBL" id="HG675259">
    <property type="protein sequence ID" value="CDJ40736.1"/>
    <property type="molecule type" value="Genomic_DNA"/>
</dbReference>
<dbReference type="Pfam" id="PF06417">
    <property type="entry name" value="EMC4"/>
    <property type="match status" value="1"/>
</dbReference>
<reference evidence="10" key="2">
    <citation type="submission" date="2013-10" db="EMBL/GenBank/DDBJ databases">
        <authorList>
            <person name="Aslett M."/>
        </authorList>
    </citation>
    <scope>NUCLEOTIDE SEQUENCE [LARGE SCALE GENOMIC DNA]</scope>
    <source>
        <strain evidence="10">Houghton</strain>
    </source>
</reference>
<evidence type="ECO:0000256" key="2">
    <source>
        <dbReference type="ARBA" id="ARBA00007715"/>
    </source>
</evidence>
<evidence type="ECO:0000313" key="10">
    <source>
        <dbReference type="EMBL" id="CDJ40736.1"/>
    </source>
</evidence>
<protein>
    <recommendedName>
        <fullName evidence="3">ER membrane protein complex subunit 4</fullName>
    </recommendedName>
</protein>
<evidence type="ECO:0000256" key="4">
    <source>
        <dbReference type="ARBA" id="ARBA00022692"/>
    </source>
</evidence>
<sequence length="196" mass="20221">MASAAGRCWDFTFCGAPGGPPESVENPPGFEFAAEGLEKETEFLGALRQQQQQQQQQVAACPGGSPRAASAGSPGAAAAAAPPAAAAAAAAPPLSEEAVALLQRKVWESAVAPAKALSMNLLMLYMGGGSGIFGVLIAVYALHSGVRTLLQLSVHFKPFADTPQLRFVALARFLKTQGCCRTSHAAMRSSGSWAHI</sequence>
<dbReference type="GeneID" id="25252222"/>
<dbReference type="GO" id="GO:0005789">
    <property type="term" value="C:endoplasmic reticulum membrane"/>
    <property type="evidence" value="ECO:0007669"/>
    <property type="project" value="UniProtKB-SubCell"/>
</dbReference>
<dbReference type="VEuPathDB" id="ToxoDB:ETH_00015340"/>
<keyword evidence="6 9" id="KW-1133">Transmembrane helix</keyword>
<evidence type="ECO:0000256" key="7">
    <source>
        <dbReference type="ARBA" id="ARBA00023136"/>
    </source>
</evidence>
<dbReference type="OrthoDB" id="369569at2759"/>
<dbReference type="VEuPathDB" id="ToxoDB:ETH2_1255600"/>
<organism evidence="10 11">
    <name type="scientific">Eimeria tenella</name>
    <name type="common">Coccidian parasite</name>
    <dbReference type="NCBI Taxonomy" id="5802"/>
    <lineage>
        <taxon>Eukaryota</taxon>
        <taxon>Sar</taxon>
        <taxon>Alveolata</taxon>
        <taxon>Apicomplexa</taxon>
        <taxon>Conoidasida</taxon>
        <taxon>Coccidia</taxon>
        <taxon>Eucoccidiorida</taxon>
        <taxon>Eimeriorina</taxon>
        <taxon>Eimeriidae</taxon>
        <taxon>Eimeria</taxon>
    </lineage>
</organism>
<dbReference type="InterPro" id="IPR009445">
    <property type="entry name" value="TMEM85/Emc4"/>
</dbReference>
<dbReference type="RefSeq" id="XP_013231486.1">
    <property type="nucleotide sequence ID" value="XM_013376032.1"/>
</dbReference>
<evidence type="ECO:0000256" key="3">
    <source>
        <dbReference type="ARBA" id="ARBA00020820"/>
    </source>
</evidence>
<dbReference type="PANTHER" id="PTHR19315">
    <property type="entry name" value="ER MEMBRANE PROTEIN COMPLEX SUBUNIT 4"/>
    <property type="match status" value="1"/>
</dbReference>
<comment type="subcellular location">
    <subcellularLocation>
        <location evidence="1">Endoplasmic reticulum membrane</location>
        <topology evidence="1">Multi-pass membrane protein</topology>
    </subcellularLocation>
</comment>
<dbReference type="Proteomes" id="UP000030747">
    <property type="component" value="Unassembled WGS sequence"/>
</dbReference>
<evidence type="ECO:0000256" key="6">
    <source>
        <dbReference type="ARBA" id="ARBA00022989"/>
    </source>
</evidence>
<proteinExistence type="inferred from homology"/>
<dbReference type="AlphaFoldDB" id="U6KRY8"/>
<evidence type="ECO:0000256" key="5">
    <source>
        <dbReference type="ARBA" id="ARBA00022824"/>
    </source>
</evidence>
<keyword evidence="5" id="KW-0256">Endoplasmic reticulum</keyword>
<evidence type="ECO:0000256" key="8">
    <source>
        <dbReference type="SAM" id="MobiDB-lite"/>
    </source>
</evidence>
<evidence type="ECO:0000256" key="1">
    <source>
        <dbReference type="ARBA" id="ARBA00004477"/>
    </source>
</evidence>
<name>U6KRY8_EIMTE</name>
<feature type="transmembrane region" description="Helical" evidence="9">
    <location>
        <begin position="122"/>
        <end position="142"/>
    </location>
</feature>
<feature type="region of interest" description="Disordered" evidence="8">
    <location>
        <begin position="54"/>
        <end position="76"/>
    </location>
</feature>
<evidence type="ECO:0000313" key="11">
    <source>
        <dbReference type="Proteomes" id="UP000030747"/>
    </source>
</evidence>
<gene>
    <name evidence="10" type="ORF">ETH_00015340</name>
</gene>
<evidence type="ECO:0000256" key="9">
    <source>
        <dbReference type="SAM" id="Phobius"/>
    </source>
</evidence>